<evidence type="ECO:0000256" key="6">
    <source>
        <dbReference type="ARBA" id="ARBA00023136"/>
    </source>
</evidence>
<evidence type="ECO:0000256" key="1">
    <source>
        <dbReference type="ARBA" id="ARBA00004434"/>
    </source>
</evidence>
<feature type="region of interest" description="Disordered" evidence="8">
    <location>
        <begin position="502"/>
        <end position="529"/>
    </location>
</feature>
<dbReference type="GO" id="GO:0005743">
    <property type="term" value="C:mitochondrial inner membrane"/>
    <property type="evidence" value="ECO:0007669"/>
    <property type="project" value="UniProtKB-SubCell"/>
</dbReference>
<dbReference type="GeneID" id="24424562"/>
<dbReference type="Proteomes" id="UP000002899">
    <property type="component" value="Chromosome II"/>
</dbReference>
<keyword evidence="2" id="KW-0812">Transmembrane</keyword>
<dbReference type="RefSeq" id="XP_012648539.1">
    <property type="nucleotide sequence ID" value="XM_012793085.1"/>
</dbReference>
<keyword evidence="5 7" id="KW-0496">Mitochondrion</keyword>
<comment type="subcellular location">
    <subcellularLocation>
        <location evidence="1">Mitochondrion inner membrane</location>
        <topology evidence="1">Single-pass membrane protein</topology>
    </subcellularLocation>
</comment>
<dbReference type="PANTHER" id="PTHR14009">
    <property type="entry name" value="LEUCINE ZIPPER-EF-HAND CONTAINING TRANSMEMBRANE PROTEIN"/>
    <property type="match status" value="1"/>
</dbReference>
<keyword evidence="4" id="KW-1133">Transmembrane helix</keyword>
<accession>I7IQN2</accession>
<reference evidence="10 11" key="2">
    <citation type="journal article" date="2013" name="PLoS ONE">
        <title>Whole genome mapping and re-organization of the nuclear and mitochondrial genomes of Babesia microti isolates.</title>
        <authorList>
            <person name="Cornillot E."/>
            <person name="Dassouli A."/>
            <person name="Garg A."/>
            <person name="Pachikara N."/>
            <person name="Randazzo S."/>
            <person name="Depoix D."/>
            <person name="Carcy B."/>
            <person name="Delbecq S."/>
            <person name="Frutos R."/>
            <person name="Silva J.C."/>
            <person name="Sutton R."/>
            <person name="Krause P.J."/>
            <person name="Mamoun C.B."/>
        </authorList>
    </citation>
    <scope>NUCLEOTIDE SEQUENCE [LARGE SCALE GENOMIC DNA]</scope>
    <source>
        <strain evidence="10 11">RI</strain>
    </source>
</reference>
<evidence type="ECO:0000313" key="11">
    <source>
        <dbReference type="Proteomes" id="UP000002899"/>
    </source>
</evidence>
<dbReference type="AlphaFoldDB" id="I7IQN2"/>
<evidence type="ECO:0000259" key="9">
    <source>
        <dbReference type="PROSITE" id="PS51758"/>
    </source>
</evidence>
<gene>
    <name evidence="10" type="ORF">BMR1_02g03905</name>
</gene>
<sequence>MYTYLTPGVWRPHFRFPNNLLALKCRVHEYNYLQSVNLHPTSYAKLQLAYHLYTPRLIHYSAFNKSNIDKIYNNGYNNLSTVYCRQFSTKKPSKCSIIIKVIGTIIKFPFKLCKWTIQIILKPFKISINLTTGLFKLFGKFIRLIGSGINRSLRVARAARQSGVVSLTRSVWNGIVHTVHWCKTGFKLYAVNVRVSYFIMLKKFKGHQLGYKEHKLLMRTLNDCFKLVPFSFFLIVPFAEFLLPVAIKLFPNMLPSTFKQTNSDTSYLHKKLLVKKQLAEFFQELVQNHTNNLLQAELDSSIRTKAEALSAFQQRLMNKDDRDMNPFLTANELVVFSKLLKQEFVLDKMNLETLQVMCKLLGIRPFSLHSHVVLQLRHHLLKIQREDQMIRWEGVESLTVDELSEACRDRAMKFYDITKEQMQQNLIMWLDLSGRKDIPLILLLWSRCITMTHSPMEVKVDVITPDIQKEDEPHCKEEEEIIERQNQLQELLMTEANLRESTESIESTSLQSESQLDEDESQSNELSKPELISRFNQLNQAMELQKSITDKQEKLLNEILAFILKVSESDGNDINKLKDEASKLLMSTNDSISQLEELILKSNDGEKSYDDIGAN</sequence>
<dbReference type="InterPro" id="IPR033122">
    <property type="entry name" value="LETM1-like_RBD"/>
</dbReference>
<dbReference type="InterPro" id="IPR044202">
    <property type="entry name" value="LETM1/MDM38-like"/>
</dbReference>
<reference evidence="10 11" key="3">
    <citation type="journal article" date="2016" name="Sci. Rep.">
        <title>Genome-wide diversity and gene expression profiling of Babesia microti isolates identify polymorphic genes that mediate host-pathogen interactions.</title>
        <authorList>
            <person name="Silva J.C."/>
            <person name="Cornillot E."/>
            <person name="McCracken C."/>
            <person name="Usmani-Brown S."/>
            <person name="Dwivedi A."/>
            <person name="Ifeonu O.O."/>
            <person name="Crabtree J."/>
            <person name="Gotia H.T."/>
            <person name="Virji A.Z."/>
            <person name="Reynes C."/>
            <person name="Colinge J."/>
            <person name="Kumar V."/>
            <person name="Lawres L."/>
            <person name="Pazzi J.E."/>
            <person name="Pablo J.V."/>
            <person name="Hung C."/>
            <person name="Brancato J."/>
            <person name="Kumari P."/>
            <person name="Orvis J."/>
            <person name="Tretina K."/>
            <person name="Chibucos M."/>
            <person name="Ott S."/>
            <person name="Sadzewicz L."/>
            <person name="Sengamalay N."/>
            <person name="Shetty A.C."/>
            <person name="Su Q."/>
            <person name="Tallon L."/>
            <person name="Fraser C.M."/>
            <person name="Frutos R."/>
            <person name="Molina D.M."/>
            <person name="Krause P.J."/>
            <person name="Ben Mamoun C."/>
        </authorList>
    </citation>
    <scope>NUCLEOTIDE SEQUENCE [LARGE SCALE GENOMIC DNA]</scope>
    <source>
        <strain evidence="10 11">RI</strain>
    </source>
</reference>
<evidence type="ECO:0000256" key="7">
    <source>
        <dbReference type="PROSITE-ProRule" id="PRU01094"/>
    </source>
</evidence>
<dbReference type="EMBL" id="FO082872">
    <property type="protein sequence ID" value="CCF73930.1"/>
    <property type="molecule type" value="Genomic_DNA"/>
</dbReference>
<dbReference type="PROSITE" id="PS51758">
    <property type="entry name" value="LETM1_RBD"/>
    <property type="match status" value="1"/>
</dbReference>
<evidence type="ECO:0000256" key="5">
    <source>
        <dbReference type="ARBA" id="ARBA00023128"/>
    </source>
</evidence>
<evidence type="ECO:0000256" key="4">
    <source>
        <dbReference type="ARBA" id="ARBA00022989"/>
    </source>
</evidence>
<keyword evidence="6" id="KW-0472">Membrane</keyword>
<feature type="domain" description="Letm1 RBD" evidence="9">
    <location>
        <begin position="270"/>
        <end position="472"/>
    </location>
</feature>
<dbReference type="KEGG" id="bmic:BMR1_02g03905"/>
<evidence type="ECO:0000256" key="8">
    <source>
        <dbReference type="SAM" id="MobiDB-lite"/>
    </source>
</evidence>
<dbReference type="GO" id="GO:0030003">
    <property type="term" value="P:intracellular monoatomic cation homeostasis"/>
    <property type="evidence" value="ECO:0007669"/>
    <property type="project" value="TreeGrafter"/>
</dbReference>
<protein>
    <submittedName>
        <fullName evidence="10">LETM1-like protein</fullName>
    </submittedName>
</protein>
<proteinExistence type="predicted"/>
<dbReference type="PANTHER" id="PTHR14009:SF1">
    <property type="entry name" value="MITOCHONDRIAL PROTON_CALCIUM EXCHANGER PROTEIN"/>
    <property type="match status" value="1"/>
</dbReference>
<evidence type="ECO:0000256" key="3">
    <source>
        <dbReference type="ARBA" id="ARBA00022792"/>
    </source>
</evidence>
<organism evidence="10 11">
    <name type="scientific">Babesia microti (strain RI)</name>
    <dbReference type="NCBI Taxonomy" id="1133968"/>
    <lineage>
        <taxon>Eukaryota</taxon>
        <taxon>Sar</taxon>
        <taxon>Alveolata</taxon>
        <taxon>Apicomplexa</taxon>
        <taxon>Aconoidasida</taxon>
        <taxon>Piroplasmida</taxon>
        <taxon>Babesiidae</taxon>
        <taxon>Babesia</taxon>
    </lineage>
</organism>
<keyword evidence="11" id="KW-1185">Reference proteome</keyword>
<evidence type="ECO:0000313" key="10">
    <source>
        <dbReference type="EMBL" id="CCF73930.1"/>
    </source>
</evidence>
<dbReference type="GO" id="GO:0043022">
    <property type="term" value="F:ribosome binding"/>
    <property type="evidence" value="ECO:0007669"/>
    <property type="project" value="InterPro"/>
</dbReference>
<reference evidence="10 11" key="1">
    <citation type="journal article" date="2012" name="Nucleic Acids Res.">
        <title>Sequencing of the smallest Apicomplexan genome from the human pathogen Babesia microti.</title>
        <authorList>
            <person name="Cornillot E."/>
            <person name="Hadj-Kaddour K."/>
            <person name="Dassouli A."/>
            <person name="Noel B."/>
            <person name="Ranwez V."/>
            <person name="Vacherie B."/>
            <person name="Augagneur Y."/>
            <person name="Bres V."/>
            <person name="Duclos A."/>
            <person name="Randazzo S."/>
            <person name="Carcy B."/>
            <person name="Debierre-Grockiego F."/>
            <person name="Delbecq S."/>
            <person name="Moubri-Menage K."/>
            <person name="Shams-Eldin H."/>
            <person name="Usmani-Brown S."/>
            <person name="Bringaud F."/>
            <person name="Wincker P."/>
            <person name="Vivares C.P."/>
            <person name="Schwarz R.T."/>
            <person name="Schetters T.P."/>
            <person name="Krause P.J."/>
            <person name="Gorenflot A."/>
            <person name="Berry V."/>
            <person name="Barbe V."/>
            <person name="Ben Mamoun C."/>
        </authorList>
    </citation>
    <scope>NUCLEOTIDE SEQUENCE [LARGE SCALE GENOMIC DNA]</scope>
    <source>
        <strain evidence="10 11">RI</strain>
    </source>
</reference>
<name>I7IQN2_BABMR</name>
<dbReference type="Pfam" id="PF07766">
    <property type="entry name" value="LETM1_RBD"/>
    <property type="match status" value="1"/>
</dbReference>
<evidence type="ECO:0000256" key="2">
    <source>
        <dbReference type="ARBA" id="ARBA00022692"/>
    </source>
</evidence>
<keyword evidence="3" id="KW-0999">Mitochondrion inner membrane</keyword>
<dbReference type="VEuPathDB" id="PiroplasmaDB:BMR1_02g03905"/>
<dbReference type="OrthoDB" id="275278at2759"/>